<sequence>MQNKLISPMAFNRNKQRRPPLSGETIRLGEFSHSCGSLAVVKLTCKSIPYPSSPVLVNKKPVGKIDEIFGILDDSYASIELTDASYLQKGVQFDGHKEKFMPKERLVPREETIKKKEKEDKASKQGGFIKKPRGKKEFKSQKFARIKKQMKKY</sequence>
<name>A0A1Y1S7F8_9MICR</name>
<dbReference type="InterPro" id="IPR038664">
    <property type="entry name" value="Gar1/Naf1_Cbf5-bd_sf"/>
</dbReference>
<dbReference type="AlphaFoldDB" id="A0A1Y1S7F8"/>
<keyword evidence="1" id="KW-0690">Ribosome biogenesis</keyword>
<keyword evidence="4" id="KW-1185">Reference proteome</keyword>
<comment type="caution">
    <text evidence="3">The sequence shown here is derived from an EMBL/GenBank/DDBJ whole genome shotgun (WGS) entry which is preliminary data.</text>
</comment>
<keyword evidence="1" id="KW-0694">RNA-binding</keyword>
<feature type="compositionally biased region" description="Basic and acidic residues" evidence="2">
    <location>
        <begin position="110"/>
        <end position="123"/>
    </location>
</feature>
<comment type="function">
    <text evidence="1">Required for ribosome biogenesis. Part of a complex which catalyzes pseudouridylation of rRNA. This involves the isomerization of uridine such that the ribose is subsequently attached to C5, instead of the normal N1. Pseudouridine ("psi") residues may serve to stabilize the conformation of rRNAs.</text>
</comment>
<evidence type="ECO:0000313" key="3">
    <source>
        <dbReference type="EMBL" id="ORD94105.1"/>
    </source>
</evidence>
<dbReference type="VEuPathDB" id="MicrosporidiaDB:ECANGB1_1128"/>
<evidence type="ECO:0000256" key="1">
    <source>
        <dbReference type="RuleBase" id="RU364004"/>
    </source>
</evidence>
<dbReference type="Pfam" id="PF04410">
    <property type="entry name" value="Gar1"/>
    <property type="match status" value="1"/>
</dbReference>
<comment type="subcellular location">
    <subcellularLocation>
        <location evidence="1">Nucleus</location>
        <location evidence="1">Nucleolus</location>
    </subcellularLocation>
</comment>
<comment type="subunit">
    <text evidence="1">Component of the small nucleolar ribonucleoprotein particles containing H/ACA-type snoRNAs (H/ACA snoRNPs).</text>
</comment>
<keyword evidence="1" id="KW-0698">rRNA processing</keyword>
<dbReference type="GO" id="GO:0006364">
    <property type="term" value="P:rRNA processing"/>
    <property type="evidence" value="ECO:0007669"/>
    <property type="project" value="UniProtKB-KW"/>
</dbReference>
<gene>
    <name evidence="3" type="primary">GAR1</name>
    <name evidence="3" type="ORF">ECANGB1_1128</name>
</gene>
<keyword evidence="1" id="KW-0687">Ribonucleoprotein</keyword>
<comment type="similarity">
    <text evidence="1">Belongs to the GAR1 family.</text>
</comment>
<dbReference type="GO" id="GO:1990904">
    <property type="term" value="C:ribonucleoprotein complex"/>
    <property type="evidence" value="ECO:0007669"/>
    <property type="project" value="UniProtKB-KW"/>
</dbReference>
<evidence type="ECO:0000256" key="2">
    <source>
        <dbReference type="SAM" id="MobiDB-lite"/>
    </source>
</evidence>
<accession>A0A1Y1S7F8</accession>
<dbReference type="SUPFAM" id="SSF50447">
    <property type="entry name" value="Translation proteins"/>
    <property type="match status" value="1"/>
</dbReference>
<dbReference type="Gene3D" id="2.40.10.230">
    <property type="entry name" value="Probable tRNA pseudouridine synthase domain"/>
    <property type="match status" value="1"/>
</dbReference>
<reference evidence="3 4" key="1">
    <citation type="journal article" date="2017" name="Environ. Microbiol.">
        <title>Decay of the glycolytic pathway and adaptation to intranuclear parasitism within Enterocytozoonidae microsporidia.</title>
        <authorList>
            <person name="Wiredu Boakye D."/>
            <person name="Jaroenlak P."/>
            <person name="Prachumwat A."/>
            <person name="Williams T.A."/>
            <person name="Bateman K.S."/>
            <person name="Itsathitphaisarn O."/>
            <person name="Sritunyalucksana K."/>
            <person name="Paszkiewicz K.H."/>
            <person name="Moore K.A."/>
            <person name="Stentiford G.D."/>
            <person name="Williams B.A."/>
        </authorList>
    </citation>
    <scope>NUCLEOTIDE SEQUENCE [LARGE SCALE GENOMIC DNA]</scope>
    <source>
        <strain evidence="3 4">GB1</strain>
    </source>
</reference>
<dbReference type="EMBL" id="LWDP01000032">
    <property type="protein sequence ID" value="ORD94105.1"/>
    <property type="molecule type" value="Genomic_DNA"/>
</dbReference>
<proteinExistence type="inferred from homology"/>
<dbReference type="GO" id="GO:0005730">
    <property type="term" value="C:nucleolus"/>
    <property type="evidence" value="ECO:0007669"/>
    <property type="project" value="UniProtKB-SubCell"/>
</dbReference>
<organism evidence="3 4">
    <name type="scientific">Enterospora canceri</name>
    <dbReference type="NCBI Taxonomy" id="1081671"/>
    <lineage>
        <taxon>Eukaryota</taxon>
        <taxon>Fungi</taxon>
        <taxon>Fungi incertae sedis</taxon>
        <taxon>Microsporidia</taxon>
        <taxon>Enterocytozoonidae</taxon>
        <taxon>Enterospora</taxon>
    </lineage>
</organism>
<dbReference type="Proteomes" id="UP000192639">
    <property type="component" value="Unassembled WGS sequence"/>
</dbReference>
<dbReference type="InterPro" id="IPR009000">
    <property type="entry name" value="Transl_B-barrel_sf"/>
</dbReference>
<dbReference type="InterPro" id="IPR007504">
    <property type="entry name" value="H/ACA_rnp_Gar1/Naf1"/>
</dbReference>
<dbReference type="GO" id="GO:0001522">
    <property type="term" value="P:pseudouridine synthesis"/>
    <property type="evidence" value="ECO:0007669"/>
    <property type="project" value="InterPro"/>
</dbReference>
<dbReference type="OrthoDB" id="2187159at2759"/>
<keyword evidence="1" id="KW-0539">Nucleus</keyword>
<feature type="region of interest" description="Disordered" evidence="2">
    <location>
        <begin position="110"/>
        <end position="141"/>
    </location>
</feature>
<evidence type="ECO:0000313" key="4">
    <source>
        <dbReference type="Proteomes" id="UP000192639"/>
    </source>
</evidence>
<protein>
    <recommendedName>
        <fullName evidence="1">H/ACA ribonucleoprotein complex subunit</fullName>
    </recommendedName>
</protein>
<dbReference type="GO" id="GO:0003723">
    <property type="term" value="F:RNA binding"/>
    <property type="evidence" value="ECO:0007669"/>
    <property type="project" value="UniProtKB-KW"/>
</dbReference>